<dbReference type="InterPro" id="IPR000653">
    <property type="entry name" value="DegT/StrS_aminotransferase"/>
</dbReference>
<dbReference type="InterPro" id="IPR015421">
    <property type="entry name" value="PyrdxlP-dep_Trfase_major"/>
</dbReference>
<protein>
    <submittedName>
        <fullName evidence="2">NDP-hexose 3,4-dehydratase</fullName>
    </submittedName>
</protein>
<gene>
    <name evidence="2" type="ORF">UV41_C0029G0003</name>
</gene>
<dbReference type="Pfam" id="PF01041">
    <property type="entry name" value="DegT_DnrJ_EryC1"/>
    <property type="match status" value="1"/>
</dbReference>
<dbReference type="Gene3D" id="3.90.1150.10">
    <property type="entry name" value="Aspartate Aminotransferase, domain 1"/>
    <property type="match status" value="1"/>
</dbReference>
<dbReference type="GO" id="GO:0030170">
    <property type="term" value="F:pyridoxal phosphate binding"/>
    <property type="evidence" value="ECO:0007669"/>
    <property type="project" value="TreeGrafter"/>
</dbReference>
<dbReference type="InterPro" id="IPR015422">
    <property type="entry name" value="PyrdxlP-dep_Trfase_small"/>
</dbReference>
<dbReference type="InterPro" id="IPR015424">
    <property type="entry name" value="PyrdxlP-dep_Trfase"/>
</dbReference>
<evidence type="ECO:0000313" key="2">
    <source>
        <dbReference type="EMBL" id="KKS70287.1"/>
    </source>
</evidence>
<dbReference type="Proteomes" id="UP000034785">
    <property type="component" value="Unassembled WGS sequence"/>
</dbReference>
<dbReference type="Gene3D" id="3.40.640.10">
    <property type="entry name" value="Type I PLP-dependent aspartate aminotransferase-like (Major domain)"/>
    <property type="match status" value="1"/>
</dbReference>
<dbReference type="AlphaFoldDB" id="A0A0G1BAJ4"/>
<dbReference type="PANTHER" id="PTHR30244:SF34">
    <property type="entry name" value="DTDP-4-AMINO-4,6-DIDEOXYGALACTOSE TRANSAMINASE"/>
    <property type="match status" value="1"/>
</dbReference>
<dbReference type="PIRSF" id="PIRSF000390">
    <property type="entry name" value="PLP_StrS"/>
    <property type="match status" value="1"/>
</dbReference>
<keyword evidence="1" id="KW-0663">Pyridoxal phosphate</keyword>
<evidence type="ECO:0000313" key="3">
    <source>
        <dbReference type="Proteomes" id="UP000034785"/>
    </source>
</evidence>
<proteinExistence type="inferred from homology"/>
<dbReference type="CDD" id="cd00616">
    <property type="entry name" value="AHBA_syn"/>
    <property type="match status" value="1"/>
</dbReference>
<dbReference type="PATRIC" id="fig|1618425.3.peg.517"/>
<dbReference type="GO" id="GO:0000271">
    <property type="term" value="P:polysaccharide biosynthetic process"/>
    <property type="evidence" value="ECO:0007669"/>
    <property type="project" value="TreeGrafter"/>
</dbReference>
<comment type="similarity">
    <text evidence="1">Belongs to the DegT/DnrJ/EryC1 family.</text>
</comment>
<dbReference type="PANTHER" id="PTHR30244">
    <property type="entry name" value="TRANSAMINASE"/>
    <property type="match status" value="1"/>
</dbReference>
<reference evidence="2 3" key="1">
    <citation type="journal article" date="2015" name="Nature">
        <title>rRNA introns, odd ribosomes, and small enigmatic genomes across a large radiation of phyla.</title>
        <authorList>
            <person name="Brown C.T."/>
            <person name="Hug L.A."/>
            <person name="Thomas B.C."/>
            <person name="Sharon I."/>
            <person name="Castelle C.J."/>
            <person name="Singh A."/>
            <person name="Wilkins M.J."/>
            <person name="Williams K.H."/>
            <person name="Banfield J.F."/>
        </authorList>
    </citation>
    <scope>NUCLEOTIDE SEQUENCE [LARGE SCALE GENOMIC DNA]</scope>
</reference>
<accession>A0A0G1BAJ4</accession>
<evidence type="ECO:0000256" key="1">
    <source>
        <dbReference type="RuleBase" id="RU004508"/>
    </source>
</evidence>
<dbReference type="GO" id="GO:0008483">
    <property type="term" value="F:transaminase activity"/>
    <property type="evidence" value="ECO:0007669"/>
    <property type="project" value="TreeGrafter"/>
</dbReference>
<dbReference type="EMBL" id="LCEJ01000029">
    <property type="protein sequence ID" value="KKS70287.1"/>
    <property type="molecule type" value="Genomic_DNA"/>
</dbReference>
<dbReference type="SUPFAM" id="SSF53383">
    <property type="entry name" value="PLP-dependent transferases"/>
    <property type="match status" value="1"/>
</dbReference>
<name>A0A0G1BAJ4_9BACT</name>
<sequence>MKKANNLRVPYGQAVHGEEEKKAIIRVLDEHRTITGKETERFEERVSKIFGKKFGIAVNSGSSANLLAVRLLNLAKGSEVITPLLTFSTTVSPIIQNDLVPVFVDVKVGTYQIDVGQIEKNITKKTKALMIPSLIGNVPDLKRIKQIAKKHKLFFIEDSCDTLGATFEGKPSGYYSDISTISFYGSHIITAGGNGGMLMVNSKQWRDRAKVLRGWGRTSSIFSESESLDKRFSRKINGIQYDGKFIFDAIGYNFMPMELGFAFGNVQLDKLDKFKKIREKNFNSLLSFLKGYENFFVLPNQDPRVRTQWLAFALTIKEGAPFKRLEIVTFLEQNNIQTRPIFTGNILLQPGFKNINAKTNGNYPNTNNIMKNSFLVGCHHGLNKQQIDKLKEVFTIFLKKYA</sequence>
<organism evidence="2 3">
    <name type="scientific">Candidatus Daviesbacteria bacterium GW2011_GWA2_42_7</name>
    <dbReference type="NCBI Taxonomy" id="1618425"/>
    <lineage>
        <taxon>Bacteria</taxon>
        <taxon>Candidatus Daviesiibacteriota</taxon>
    </lineage>
</organism>
<comment type="caution">
    <text evidence="2">The sequence shown here is derived from an EMBL/GenBank/DDBJ whole genome shotgun (WGS) entry which is preliminary data.</text>
</comment>